<dbReference type="AlphaFoldDB" id="T1JGU3"/>
<dbReference type="Pfam" id="PF14736">
    <property type="entry name" value="N_Asn_amidohyd"/>
    <property type="match status" value="2"/>
</dbReference>
<keyword evidence="2" id="KW-1185">Reference proteome</keyword>
<proteinExistence type="predicted"/>
<dbReference type="EMBL" id="JH432212">
    <property type="status" value="NOT_ANNOTATED_CDS"/>
    <property type="molecule type" value="Genomic_DNA"/>
</dbReference>
<evidence type="ECO:0000313" key="2">
    <source>
        <dbReference type="Proteomes" id="UP000014500"/>
    </source>
</evidence>
<dbReference type="eggNOG" id="ENOG502QSQW">
    <property type="taxonomic scope" value="Eukaryota"/>
</dbReference>
<dbReference type="InterPro" id="IPR026750">
    <property type="entry name" value="NTAN1"/>
</dbReference>
<dbReference type="Proteomes" id="UP000014500">
    <property type="component" value="Unassembled WGS sequence"/>
</dbReference>
<reference evidence="1" key="2">
    <citation type="submission" date="2015-02" db="UniProtKB">
        <authorList>
            <consortium name="EnsemblMetazoa"/>
        </authorList>
    </citation>
    <scope>IDENTIFICATION</scope>
</reference>
<sequence>MTDLLPMPLHFNGQPLTNFPLSTKELFEYFPDLKQNASWFCSRAPKVVGPVGLLYVTQREFAVAFPHDKCISVIGSDDATTCLIVTFRHSEIFIIFPITEALHKQPTPLDVLTFCVGEGNTLTRGGINHPIISGLGVNVKSGEVFPATFPDKGPDMALRCARHLTGSQQWLDIYDSNSSLLRIGPFNYEPLRGSDLWLSQSDSFILQHLSTSPAAEPPHFVAQIRAALRQIQLHPFPGVTVFPGNEPRIFHMDPSGHWLPYKNQYSN</sequence>
<reference evidence="2" key="1">
    <citation type="submission" date="2011-05" db="EMBL/GenBank/DDBJ databases">
        <authorList>
            <person name="Richards S.R."/>
            <person name="Qu J."/>
            <person name="Jiang H."/>
            <person name="Jhangiani S.N."/>
            <person name="Agravi P."/>
            <person name="Goodspeed R."/>
            <person name="Gross S."/>
            <person name="Mandapat C."/>
            <person name="Jackson L."/>
            <person name="Mathew T."/>
            <person name="Pu L."/>
            <person name="Thornton R."/>
            <person name="Saada N."/>
            <person name="Wilczek-Boney K.B."/>
            <person name="Lee S."/>
            <person name="Kovar C."/>
            <person name="Wu Y."/>
            <person name="Scherer S.E."/>
            <person name="Worley K.C."/>
            <person name="Muzny D.M."/>
            <person name="Gibbs R."/>
        </authorList>
    </citation>
    <scope>NUCLEOTIDE SEQUENCE</scope>
    <source>
        <strain evidence="2">Brora</strain>
    </source>
</reference>
<dbReference type="GO" id="GO:0006511">
    <property type="term" value="P:ubiquitin-dependent protein catabolic process"/>
    <property type="evidence" value="ECO:0007669"/>
    <property type="project" value="TreeGrafter"/>
</dbReference>
<dbReference type="PhylomeDB" id="T1JGU3"/>
<dbReference type="GO" id="GO:0005634">
    <property type="term" value="C:nucleus"/>
    <property type="evidence" value="ECO:0007669"/>
    <property type="project" value="TreeGrafter"/>
</dbReference>
<dbReference type="GO" id="GO:0008418">
    <property type="term" value="F:protein-N-terminal asparagine amidohydrolase activity"/>
    <property type="evidence" value="ECO:0007669"/>
    <property type="project" value="InterPro"/>
</dbReference>
<protein>
    <submittedName>
        <fullName evidence="1">Uncharacterized protein</fullName>
    </submittedName>
</protein>
<name>T1JGU3_STRMM</name>
<organism evidence="1 2">
    <name type="scientific">Strigamia maritima</name>
    <name type="common">European centipede</name>
    <name type="synonym">Geophilus maritimus</name>
    <dbReference type="NCBI Taxonomy" id="126957"/>
    <lineage>
        <taxon>Eukaryota</taxon>
        <taxon>Metazoa</taxon>
        <taxon>Ecdysozoa</taxon>
        <taxon>Arthropoda</taxon>
        <taxon>Myriapoda</taxon>
        <taxon>Chilopoda</taxon>
        <taxon>Pleurostigmophora</taxon>
        <taxon>Geophilomorpha</taxon>
        <taxon>Linotaeniidae</taxon>
        <taxon>Strigamia</taxon>
    </lineage>
</organism>
<accession>T1JGU3</accession>
<dbReference type="OMA" id="IAPCKWM"/>
<dbReference type="EnsemblMetazoa" id="SMAR013068-RA">
    <property type="protein sequence ID" value="SMAR013068-PA"/>
    <property type="gene ID" value="SMAR013068"/>
</dbReference>
<dbReference type="HOGENOM" id="CLU_077981_1_0_1"/>
<evidence type="ECO:0000313" key="1">
    <source>
        <dbReference type="EnsemblMetazoa" id="SMAR013068-PA"/>
    </source>
</evidence>
<dbReference type="STRING" id="126957.T1JGU3"/>
<dbReference type="PANTHER" id="PTHR12498:SF0">
    <property type="entry name" value="PROTEIN N-TERMINAL ASPARAGINE AMIDOHYDROLASE"/>
    <property type="match status" value="1"/>
</dbReference>
<dbReference type="PANTHER" id="PTHR12498">
    <property type="entry name" value="N-TERMINAL ASPARAGINE AMIDOHYDROLASE"/>
    <property type="match status" value="1"/>
</dbReference>